<reference evidence="1" key="2">
    <citation type="submission" date="2015-07" db="EMBL/GenBank/DDBJ databases">
        <authorList>
            <person name="Noorani M."/>
        </authorList>
    </citation>
    <scope>NUCLEOTIDE SEQUENCE</scope>
    <source>
        <strain evidence="1">Yugu1</strain>
    </source>
</reference>
<sequence length="103" mass="11503">MKDRNRTASIVRGAGPWKLTSMWVRWNGLIDWQKVEVQLVDGRLARVRTPSDRPATFAGGTNLPAGCKLKPKAGSQASNHACKKGWRKKEQEKGFPICACRLQ</sequence>
<proteinExistence type="predicted"/>
<accession>A0A368QBS7</accession>
<evidence type="ECO:0000313" key="1">
    <source>
        <dbReference type="EMBL" id="RCV15435.1"/>
    </source>
</evidence>
<protein>
    <submittedName>
        <fullName evidence="1">Uncharacterized protein</fullName>
    </submittedName>
</protein>
<dbReference type="AlphaFoldDB" id="A0A368QBS7"/>
<gene>
    <name evidence="1" type="ORF">SETIT_3G055900v2</name>
</gene>
<reference evidence="1" key="1">
    <citation type="journal article" date="2012" name="Nat. Biotechnol.">
        <title>Reference genome sequence of the model plant Setaria.</title>
        <authorList>
            <person name="Bennetzen J.L."/>
            <person name="Schmutz J."/>
            <person name="Wang H."/>
            <person name="Percifield R."/>
            <person name="Hawkins J."/>
            <person name="Pontaroli A.C."/>
            <person name="Estep M."/>
            <person name="Feng L."/>
            <person name="Vaughn J.N."/>
            <person name="Grimwood J."/>
            <person name="Jenkins J."/>
            <person name="Barry K."/>
            <person name="Lindquist E."/>
            <person name="Hellsten U."/>
            <person name="Deshpande S."/>
            <person name="Wang X."/>
            <person name="Wu X."/>
            <person name="Mitros T."/>
            <person name="Triplett J."/>
            <person name="Yang X."/>
            <person name="Ye C.Y."/>
            <person name="Mauro-Herrera M."/>
            <person name="Wang L."/>
            <person name="Li P."/>
            <person name="Sharma M."/>
            <person name="Sharma R."/>
            <person name="Ronald P.C."/>
            <person name="Panaud O."/>
            <person name="Kellogg E.A."/>
            <person name="Brutnell T.P."/>
            <person name="Doust A.N."/>
            <person name="Tuskan G.A."/>
            <person name="Rokhsar D."/>
            <person name="Devos K.M."/>
        </authorList>
    </citation>
    <scope>NUCLEOTIDE SEQUENCE [LARGE SCALE GENOMIC DNA]</scope>
    <source>
        <strain evidence="1">Yugu1</strain>
    </source>
</reference>
<dbReference type="EMBL" id="CM003530">
    <property type="protein sequence ID" value="RCV15435.1"/>
    <property type="molecule type" value="Genomic_DNA"/>
</dbReference>
<organism evidence="1">
    <name type="scientific">Setaria italica</name>
    <name type="common">Foxtail millet</name>
    <name type="synonym">Panicum italicum</name>
    <dbReference type="NCBI Taxonomy" id="4555"/>
    <lineage>
        <taxon>Eukaryota</taxon>
        <taxon>Viridiplantae</taxon>
        <taxon>Streptophyta</taxon>
        <taxon>Embryophyta</taxon>
        <taxon>Tracheophyta</taxon>
        <taxon>Spermatophyta</taxon>
        <taxon>Magnoliopsida</taxon>
        <taxon>Liliopsida</taxon>
        <taxon>Poales</taxon>
        <taxon>Poaceae</taxon>
        <taxon>PACMAD clade</taxon>
        <taxon>Panicoideae</taxon>
        <taxon>Panicodae</taxon>
        <taxon>Paniceae</taxon>
        <taxon>Cenchrinae</taxon>
        <taxon>Setaria</taxon>
    </lineage>
</organism>
<name>A0A368QBS7_SETIT</name>